<dbReference type="GO" id="GO:0005634">
    <property type="term" value="C:nucleus"/>
    <property type="evidence" value="ECO:0007669"/>
    <property type="project" value="UniProtKB-SubCell"/>
</dbReference>
<evidence type="ECO:0000313" key="10">
    <source>
        <dbReference type="EnsemblMetazoa" id="AGAP006455-PA"/>
    </source>
</evidence>
<protein>
    <submittedName>
        <fullName evidence="9">AGAP006455-PA</fullName>
    </submittedName>
</protein>
<reference evidence="10" key="6">
    <citation type="submission" date="2021-01" db="UniProtKB">
        <authorList>
            <consortium name="EnsemblMetazoa"/>
        </authorList>
    </citation>
    <scope>IDENTIFICATION</scope>
    <source>
        <strain evidence="10">PEST</strain>
    </source>
</reference>
<dbReference type="eggNOG" id="KOG2589">
    <property type="taxonomic scope" value="Eukaryota"/>
</dbReference>
<keyword evidence="3" id="KW-0158">Chromosome</keyword>
<dbReference type="Gene3D" id="1.10.10.1700">
    <property type="entry name" value="Histone-lysine N-methyltransferase"/>
    <property type="match status" value="1"/>
</dbReference>
<dbReference type="PaxDb" id="7165-AGAP006455-PA"/>
<keyword evidence="5" id="KW-0808">Transferase</keyword>
<evidence type="ECO:0000256" key="8">
    <source>
        <dbReference type="ARBA" id="ARBA00023242"/>
    </source>
</evidence>
<gene>
    <name evidence="9" type="ORF">AgaP_AGAP006455</name>
</gene>
<proteinExistence type="predicted"/>
<reference evidence="9" key="2">
    <citation type="submission" date="2002-03" db="EMBL/GenBank/DDBJ databases">
        <authorList>
            <consortium name="The Anopheles Genome Sequencing Consortium"/>
        </authorList>
    </citation>
    <scope>NUCLEOTIDE SEQUENCE</scope>
    <source>
        <strain evidence="9">PEST</strain>
    </source>
</reference>
<dbReference type="HOGENOM" id="CLU_2335346_0_0_1"/>
<reference evidence="9" key="4">
    <citation type="journal article" date="2007" name="Genome Biol.">
        <title>Update of the Anopheles gambiae PEST genome assembly.</title>
        <authorList>
            <person name="Sharakhova M.V."/>
            <person name="Hammond M.P."/>
            <person name="Lobo N.F."/>
            <person name="Krzywinski J."/>
            <person name="Unger M.F."/>
            <person name="Hillenmeyer M.E."/>
            <person name="Bruggner R.V."/>
            <person name="Birney E."/>
            <person name="Collins F.H."/>
        </authorList>
    </citation>
    <scope>NUCLEOTIDE SEQUENCE</scope>
    <source>
        <strain evidence="9">PEST</strain>
    </source>
</reference>
<dbReference type="GO" id="GO:0032259">
    <property type="term" value="P:methylation"/>
    <property type="evidence" value="ECO:0007669"/>
    <property type="project" value="UniProtKB-KW"/>
</dbReference>
<evidence type="ECO:0000256" key="7">
    <source>
        <dbReference type="ARBA" id="ARBA00022853"/>
    </source>
</evidence>
<evidence type="ECO:0000256" key="4">
    <source>
        <dbReference type="ARBA" id="ARBA00022603"/>
    </source>
</evidence>
<dbReference type="STRING" id="7165.Q7Q5G1"/>
<evidence type="ECO:0000256" key="1">
    <source>
        <dbReference type="ARBA" id="ARBA00004123"/>
    </source>
</evidence>
<dbReference type="Proteomes" id="UP000007062">
    <property type="component" value="Chromosome 2L"/>
</dbReference>
<dbReference type="PANTHER" id="PTHR12977">
    <property type="entry name" value="SUPPRESSOR OF VARIEGATION 4-20-RELATED"/>
    <property type="match status" value="1"/>
</dbReference>
<dbReference type="GO" id="GO:0016279">
    <property type="term" value="F:protein-lysine N-methyltransferase activity"/>
    <property type="evidence" value="ECO:0007669"/>
    <property type="project" value="UniProtKB-ARBA"/>
</dbReference>
<dbReference type="VEuPathDB" id="VectorBase:AGAMI1_002851"/>
<keyword evidence="4" id="KW-0489">Methyltransferase</keyword>
<keyword evidence="7" id="KW-0156">Chromatin regulator</keyword>
<keyword evidence="6" id="KW-0949">S-adenosyl-L-methionine</keyword>
<reference evidence="9" key="5">
    <citation type="submission" date="2011-05" db="EMBL/GenBank/DDBJ databases">
        <authorList>
            <consortium name="VectorBase"/>
        </authorList>
    </citation>
    <scope>NUCLEOTIDE SEQUENCE</scope>
    <source>
        <strain evidence="9">PEST</strain>
    </source>
</reference>
<organism evidence="9">
    <name type="scientific">Anopheles gambiae</name>
    <name type="common">African malaria mosquito</name>
    <dbReference type="NCBI Taxonomy" id="7165"/>
    <lineage>
        <taxon>Eukaryota</taxon>
        <taxon>Metazoa</taxon>
        <taxon>Ecdysozoa</taxon>
        <taxon>Arthropoda</taxon>
        <taxon>Hexapoda</taxon>
        <taxon>Insecta</taxon>
        <taxon>Pterygota</taxon>
        <taxon>Neoptera</taxon>
        <taxon>Endopterygota</taxon>
        <taxon>Diptera</taxon>
        <taxon>Nematocera</taxon>
        <taxon>Culicoidea</taxon>
        <taxon>Culicidae</taxon>
        <taxon>Anophelinae</taxon>
        <taxon>Anopheles</taxon>
    </lineage>
</organism>
<reference evidence="9 10" key="3">
    <citation type="journal article" date="2004" name="Trends Parasitol.">
        <title>The Anopheles gambiae genome: an update.</title>
        <authorList>
            <person name="Mongin E."/>
            <person name="Louis C."/>
            <person name="Holt R.A."/>
            <person name="Birney E."/>
            <person name="Collins F.H."/>
        </authorList>
    </citation>
    <scope>NUCLEOTIDE SEQUENCE</scope>
    <source>
        <strain evidence="9 10">PEST</strain>
    </source>
</reference>
<name>Q7Q5G1_ANOGA</name>
<dbReference type="InterPro" id="IPR039977">
    <property type="entry name" value="Suv4-20/Set9"/>
</dbReference>
<dbReference type="GO" id="GO:0042054">
    <property type="term" value="F:histone methyltransferase activity"/>
    <property type="evidence" value="ECO:0007669"/>
    <property type="project" value="UniProtKB-ARBA"/>
</dbReference>
<dbReference type="InterPro" id="IPR041938">
    <property type="entry name" value="Hist-Lys_N-MTase_N"/>
</dbReference>
<dbReference type="EMBL" id="AAAB01008960">
    <property type="protein sequence ID" value="EAA11096.3"/>
    <property type="molecule type" value="Genomic_DNA"/>
</dbReference>
<dbReference type="PANTHER" id="PTHR12977:SF4">
    <property type="entry name" value="HISTONE-LYSINE N-METHYLTRANSFERASE KMT5B"/>
    <property type="match status" value="1"/>
</dbReference>
<reference evidence="9 11" key="1">
    <citation type="journal article" date="2002" name="Science">
        <title>The genome sequence of the malaria mosquito Anopheles gambiae.</title>
        <authorList>
            <person name="Holt R.A."/>
            <person name="Subramanian G.M."/>
            <person name="Halpern A."/>
            <person name="Sutton G.G."/>
            <person name="Charlab R."/>
            <person name="Nusskern D.R."/>
            <person name="Wincker P."/>
            <person name="Clark A.G."/>
            <person name="Ribeiro J.M."/>
            <person name="Wides R."/>
            <person name="Salzberg S.L."/>
            <person name="Loftus B."/>
            <person name="Yandell M."/>
            <person name="Majoros W.H."/>
            <person name="Rusch D.B."/>
            <person name="Lai Z."/>
            <person name="Kraft C.L."/>
            <person name="Abril J.F."/>
            <person name="Anthouard V."/>
            <person name="Arensburger P."/>
            <person name="Atkinson P.W."/>
            <person name="Baden H."/>
            <person name="de Berardinis V."/>
            <person name="Baldwin D."/>
            <person name="Benes V."/>
            <person name="Biedler J."/>
            <person name="Blass C."/>
            <person name="Bolanos R."/>
            <person name="Boscus D."/>
            <person name="Barnstead M."/>
            <person name="Cai S."/>
            <person name="Center A."/>
            <person name="Chaturverdi K."/>
            <person name="Christophides G.K."/>
            <person name="Chrystal M.A."/>
            <person name="Clamp M."/>
            <person name="Cravchik A."/>
            <person name="Curwen V."/>
            <person name="Dana A."/>
            <person name="Delcher A."/>
            <person name="Dew I."/>
            <person name="Evans C.A."/>
            <person name="Flanigan M."/>
            <person name="Grundschober-Freimoser A."/>
            <person name="Friedli L."/>
            <person name="Gu Z."/>
            <person name="Guan P."/>
            <person name="Guigo R."/>
            <person name="Hillenmeyer M.E."/>
            <person name="Hladun S.L."/>
            <person name="Hogan J.R."/>
            <person name="Hong Y.S."/>
            <person name="Hoover J."/>
            <person name="Jaillon O."/>
            <person name="Ke Z."/>
            <person name="Kodira C."/>
            <person name="Kokoza E."/>
            <person name="Koutsos A."/>
            <person name="Letunic I."/>
            <person name="Levitsky A."/>
            <person name="Liang Y."/>
            <person name="Lin J.J."/>
            <person name="Lobo N.F."/>
            <person name="Lopez J.R."/>
            <person name="Malek J.A."/>
            <person name="McIntosh T.C."/>
            <person name="Meister S."/>
            <person name="Miller J."/>
            <person name="Mobarry C."/>
            <person name="Mongin E."/>
            <person name="Murphy S.D."/>
            <person name="O'Brochta D.A."/>
            <person name="Pfannkoch C."/>
            <person name="Qi R."/>
            <person name="Regier M.A."/>
            <person name="Remington K."/>
            <person name="Shao H."/>
            <person name="Sharakhova M.V."/>
            <person name="Sitter C.D."/>
            <person name="Shetty J."/>
            <person name="Smith T.J."/>
            <person name="Strong R."/>
            <person name="Sun J."/>
            <person name="Thomasova D."/>
            <person name="Ton L.Q."/>
            <person name="Topalis P."/>
            <person name="Tu Z."/>
            <person name="Unger M.F."/>
            <person name="Walenz B."/>
            <person name="Wang A."/>
            <person name="Wang J."/>
            <person name="Wang M."/>
            <person name="Wang X."/>
            <person name="Woodford K.J."/>
            <person name="Wortman J.R."/>
            <person name="Wu M."/>
            <person name="Yao A."/>
            <person name="Zdobnov E.M."/>
            <person name="Zhang H."/>
            <person name="Zhao Q."/>
            <person name="Zhao S."/>
            <person name="Zhu S.C."/>
            <person name="Zhimulev I."/>
            <person name="Coluzzi M."/>
            <person name="della Torre A."/>
            <person name="Roth C.W."/>
            <person name="Louis C."/>
            <person name="Kalush F."/>
            <person name="Mural R.J."/>
            <person name="Myers E.W."/>
            <person name="Adams M.D."/>
            <person name="Smith H.O."/>
            <person name="Broder S."/>
            <person name="Gardner M.J."/>
            <person name="Fraser C.M."/>
            <person name="Birney E."/>
            <person name="Bork P."/>
            <person name="Brey P.T."/>
            <person name="Venter J.C."/>
            <person name="Weissenbach J."/>
            <person name="Kafatos F.C."/>
            <person name="Collins F.H."/>
            <person name="Hoffman S.L."/>
        </authorList>
    </citation>
    <scope>NUCLEOTIDE SEQUENCE [LARGE SCALE GENOMIC DNA]</scope>
    <source>
        <strain evidence="9 11">PEST</strain>
    </source>
</reference>
<evidence type="ECO:0000256" key="3">
    <source>
        <dbReference type="ARBA" id="ARBA00022454"/>
    </source>
</evidence>
<evidence type="ECO:0000313" key="11">
    <source>
        <dbReference type="Proteomes" id="UP000007062"/>
    </source>
</evidence>
<evidence type="ECO:0000256" key="6">
    <source>
        <dbReference type="ARBA" id="ARBA00022691"/>
    </source>
</evidence>
<sequence length="98" mass="11534">MLAQVAITDVRGMPPKELSDCVDLAKALAIDPLLGFQTHKMRPNYRPHKTNNNELEHILEEFQRAHNYIQCYQRLMNRMHPSLQLKSRRALDRQKARI</sequence>
<evidence type="ECO:0000256" key="5">
    <source>
        <dbReference type="ARBA" id="ARBA00022679"/>
    </source>
</evidence>
<dbReference type="VEuPathDB" id="VectorBase:AGAP006455"/>
<comment type="subcellular location">
    <subcellularLocation>
        <location evidence="2">Chromosome</location>
    </subcellularLocation>
    <subcellularLocation>
        <location evidence="1">Nucleus</location>
    </subcellularLocation>
</comment>
<dbReference type="EnsemblMetazoa" id="AGAP006455-RA">
    <property type="protein sequence ID" value="AGAP006455-PA"/>
    <property type="gene ID" value="AGAP006455"/>
</dbReference>
<dbReference type="AlphaFoldDB" id="Q7Q5G1"/>
<keyword evidence="11" id="KW-1185">Reference proteome</keyword>
<evidence type="ECO:0000256" key="2">
    <source>
        <dbReference type="ARBA" id="ARBA00004286"/>
    </source>
</evidence>
<evidence type="ECO:0000313" key="9">
    <source>
        <dbReference type="EMBL" id="EAA11096.3"/>
    </source>
</evidence>
<keyword evidence="8" id="KW-0539">Nucleus</keyword>
<accession>Q7Q5G1</accession>
<dbReference type="GO" id="GO:0005694">
    <property type="term" value="C:chromosome"/>
    <property type="evidence" value="ECO:0007669"/>
    <property type="project" value="UniProtKB-SubCell"/>
</dbReference>